<dbReference type="EMBL" id="CP020114">
    <property type="protein sequence ID" value="AVZ29850.1"/>
    <property type="molecule type" value="Genomic_DNA"/>
</dbReference>
<reference evidence="1 2" key="1">
    <citation type="submission" date="2017-03" db="EMBL/GenBank/DDBJ databases">
        <title>Comparative genomics of the toxic Baltic Sea cyanobacteria Nodularia spumigena UHCC 0039 and its response on varying salinity.</title>
        <authorList>
            <person name="Teikari J.E."/>
        </authorList>
    </citation>
    <scope>NUCLEOTIDE SEQUENCE [LARGE SCALE GENOMIC DNA]</scope>
    <source>
        <strain evidence="1 2">UHCC 0039</strain>
    </source>
</reference>
<evidence type="ECO:0000313" key="2">
    <source>
        <dbReference type="Proteomes" id="UP000244056"/>
    </source>
</evidence>
<accession>A0A2S0Q6D8</accession>
<evidence type="ECO:0000313" key="1">
    <source>
        <dbReference type="EMBL" id="AVZ29850.1"/>
    </source>
</evidence>
<proteinExistence type="predicted"/>
<dbReference type="AlphaFoldDB" id="A0A2S0Q6D8"/>
<name>A0A2S0Q6D8_NODSP</name>
<dbReference type="KEGG" id="nsp:BMF81_00796"/>
<organism evidence="1 2">
    <name type="scientific">Nodularia spumigena UHCC 0039</name>
    <dbReference type="NCBI Taxonomy" id="1914872"/>
    <lineage>
        <taxon>Bacteria</taxon>
        <taxon>Bacillati</taxon>
        <taxon>Cyanobacteriota</taxon>
        <taxon>Cyanophyceae</taxon>
        <taxon>Nostocales</taxon>
        <taxon>Nodulariaceae</taxon>
        <taxon>Nodularia</taxon>
    </lineage>
</organism>
<dbReference type="Proteomes" id="UP000244056">
    <property type="component" value="Chromosome"/>
</dbReference>
<protein>
    <submittedName>
        <fullName evidence="1">Uncharacterized protein</fullName>
    </submittedName>
</protein>
<gene>
    <name evidence="1" type="ORF">BMF81_00796</name>
</gene>
<sequence>MNTDDFFVGFIRSVLFVTDVRVKLKWVYLASIAIVNFNSADRSLTRMKPSNLGKLSLSIC</sequence>